<feature type="compositionally biased region" description="Acidic residues" evidence="1">
    <location>
        <begin position="152"/>
        <end position="172"/>
    </location>
</feature>
<reference evidence="3 4" key="1">
    <citation type="submission" date="2019-02" db="EMBL/GenBank/DDBJ databases">
        <title>Deep-cultivation of Planctomycetes and their phenomic and genomic characterization uncovers novel biology.</title>
        <authorList>
            <person name="Wiegand S."/>
            <person name="Jogler M."/>
            <person name="Boedeker C."/>
            <person name="Pinto D."/>
            <person name="Vollmers J."/>
            <person name="Rivas-Marin E."/>
            <person name="Kohn T."/>
            <person name="Peeters S.H."/>
            <person name="Heuer A."/>
            <person name="Rast P."/>
            <person name="Oberbeckmann S."/>
            <person name="Bunk B."/>
            <person name="Jeske O."/>
            <person name="Meyerdierks A."/>
            <person name="Storesund J.E."/>
            <person name="Kallscheuer N."/>
            <person name="Luecker S."/>
            <person name="Lage O.M."/>
            <person name="Pohl T."/>
            <person name="Merkel B.J."/>
            <person name="Hornburger P."/>
            <person name="Mueller R.-W."/>
            <person name="Bruemmer F."/>
            <person name="Labrenz M."/>
            <person name="Spormann A.M."/>
            <person name="Op den Camp H."/>
            <person name="Overmann J."/>
            <person name="Amann R."/>
            <person name="Jetten M.S.M."/>
            <person name="Mascher T."/>
            <person name="Medema M.H."/>
            <person name="Devos D.P."/>
            <person name="Kaster A.-K."/>
            <person name="Ovreas L."/>
            <person name="Rohde M."/>
            <person name="Galperin M.Y."/>
            <person name="Jogler C."/>
        </authorList>
    </citation>
    <scope>NUCLEOTIDE SEQUENCE [LARGE SCALE GENOMIC DNA]</scope>
    <source>
        <strain evidence="3 4">TBK1r</strain>
    </source>
</reference>
<organism evidence="3 4">
    <name type="scientific">Stieleria magnilauensis</name>
    <dbReference type="NCBI Taxonomy" id="2527963"/>
    <lineage>
        <taxon>Bacteria</taxon>
        <taxon>Pseudomonadati</taxon>
        <taxon>Planctomycetota</taxon>
        <taxon>Planctomycetia</taxon>
        <taxon>Pirellulales</taxon>
        <taxon>Pirellulaceae</taxon>
        <taxon>Stieleria</taxon>
    </lineage>
</organism>
<dbReference type="RefSeq" id="WP_145221419.1">
    <property type="nucleotide sequence ID" value="NZ_CP036432.1"/>
</dbReference>
<name>A0ABX5Y4L1_9BACT</name>
<dbReference type="Proteomes" id="UP000318081">
    <property type="component" value="Chromosome"/>
</dbReference>
<dbReference type="EMBL" id="CP036432">
    <property type="protein sequence ID" value="QDV88760.1"/>
    <property type="molecule type" value="Genomic_DNA"/>
</dbReference>
<sequence length="197" mass="21718">MSRTPHNPFETAPDQFGRPAAESSKTWLWVLGIIGAVFLFGAVLCCGLMFYAWDQASGVIAQVAVEEYADDPILKEKIGTIQSSEMSLREAMEESTKDETITAMVFTIEGDKGRGKLVHRTNNQTQQVTVKLVMENGDEFDLEVPEMFGDFETELEGDGELEENGELAEPAEPEPIAPAETEVEPEVTAETPETDQQ</sequence>
<feature type="transmembrane region" description="Helical" evidence="2">
    <location>
        <begin position="27"/>
        <end position="53"/>
    </location>
</feature>
<accession>A0ABX5Y4L1</accession>
<evidence type="ECO:0000313" key="4">
    <source>
        <dbReference type="Proteomes" id="UP000318081"/>
    </source>
</evidence>
<gene>
    <name evidence="3" type="ORF">TBK1r_77950</name>
</gene>
<proteinExistence type="predicted"/>
<evidence type="ECO:0000256" key="2">
    <source>
        <dbReference type="SAM" id="Phobius"/>
    </source>
</evidence>
<evidence type="ECO:0000313" key="3">
    <source>
        <dbReference type="EMBL" id="QDV88760.1"/>
    </source>
</evidence>
<evidence type="ECO:0008006" key="5">
    <source>
        <dbReference type="Google" id="ProtNLM"/>
    </source>
</evidence>
<keyword evidence="4" id="KW-1185">Reference proteome</keyword>
<keyword evidence="2" id="KW-1133">Transmembrane helix</keyword>
<protein>
    <recommendedName>
        <fullName evidence="5">Cytochrome oxidase complex assembly protein 1</fullName>
    </recommendedName>
</protein>
<keyword evidence="2" id="KW-0472">Membrane</keyword>
<evidence type="ECO:0000256" key="1">
    <source>
        <dbReference type="SAM" id="MobiDB-lite"/>
    </source>
</evidence>
<feature type="region of interest" description="Disordered" evidence="1">
    <location>
        <begin position="152"/>
        <end position="197"/>
    </location>
</feature>
<keyword evidence="2" id="KW-0812">Transmembrane</keyword>
<feature type="compositionally biased region" description="Acidic residues" evidence="1">
    <location>
        <begin position="181"/>
        <end position="197"/>
    </location>
</feature>